<protein>
    <submittedName>
        <fullName evidence="2">Uncharacterized protein</fullName>
    </submittedName>
</protein>
<dbReference type="EMBL" id="JADYXP020000019">
    <property type="protein sequence ID" value="KAL0105170.1"/>
    <property type="molecule type" value="Genomic_DNA"/>
</dbReference>
<proteinExistence type="predicted"/>
<keyword evidence="1" id="KW-0812">Transmembrane</keyword>
<evidence type="ECO:0000313" key="3">
    <source>
        <dbReference type="Proteomes" id="UP001430953"/>
    </source>
</evidence>
<feature type="transmembrane region" description="Helical" evidence="1">
    <location>
        <begin position="24"/>
        <end position="45"/>
    </location>
</feature>
<keyword evidence="1" id="KW-1133">Transmembrane helix</keyword>
<keyword evidence="3" id="KW-1185">Reference proteome</keyword>
<comment type="caution">
    <text evidence="2">The sequence shown here is derived from an EMBL/GenBank/DDBJ whole genome shotgun (WGS) entry which is preliminary data.</text>
</comment>
<organism evidence="2 3">
    <name type="scientific">Cardiocondyla obscurior</name>
    <dbReference type="NCBI Taxonomy" id="286306"/>
    <lineage>
        <taxon>Eukaryota</taxon>
        <taxon>Metazoa</taxon>
        <taxon>Ecdysozoa</taxon>
        <taxon>Arthropoda</taxon>
        <taxon>Hexapoda</taxon>
        <taxon>Insecta</taxon>
        <taxon>Pterygota</taxon>
        <taxon>Neoptera</taxon>
        <taxon>Endopterygota</taxon>
        <taxon>Hymenoptera</taxon>
        <taxon>Apocrita</taxon>
        <taxon>Aculeata</taxon>
        <taxon>Formicoidea</taxon>
        <taxon>Formicidae</taxon>
        <taxon>Myrmicinae</taxon>
        <taxon>Cardiocondyla</taxon>
    </lineage>
</organism>
<dbReference type="Proteomes" id="UP001430953">
    <property type="component" value="Unassembled WGS sequence"/>
</dbReference>
<evidence type="ECO:0000256" key="1">
    <source>
        <dbReference type="SAM" id="Phobius"/>
    </source>
</evidence>
<dbReference type="AlphaFoldDB" id="A0AAW2EQI6"/>
<accession>A0AAW2EQI6</accession>
<reference evidence="2 3" key="1">
    <citation type="submission" date="2023-03" db="EMBL/GenBank/DDBJ databases">
        <title>High recombination rates correlate with genetic variation in Cardiocondyla obscurior ants.</title>
        <authorList>
            <person name="Errbii M."/>
        </authorList>
    </citation>
    <scope>NUCLEOTIDE SEQUENCE [LARGE SCALE GENOMIC DNA]</scope>
    <source>
        <strain evidence="2">Alpha-2009</strain>
        <tissue evidence="2">Whole body</tissue>
    </source>
</reference>
<gene>
    <name evidence="2" type="ORF">PUN28_016665</name>
</gene>
<sequence>MLAGVVPVAWDGYFRSNGVRSPSIVVTFCSTVFQYFSFVYVAYGLRDVDQVPSRDPAYRAEQRNTLKRYNISLKPAVR</sequence>
<name>A0AAW2EQI6_9HYME</name>
<keyword evidence="1" id="KW-0472">Membrane</keyword>
<evidence type="ECO:0000313" key="2">
    <source>
        <dbReference type="EMBL" id="KAL0105170.1"/>
    </source>
</evidence>